<accession>A0ABZ1AYI5</accession>
<keyword evidence="2" id="KW-1185">Reference proteome</keyword>
<name>A0ABZ1AYI5_9ACTN</name>
<dbReference type="Proteomes" id="UP001324287">
    <property type="component" value="Chromosome"/>
</dbReference>
<reference evidence="1 2" key="1">
    <citation type="submission" date="2023-12" db="EMBL/GenBank/DDBJ databases">
        <title>Blastococcus brunescens sp. nov., an actonobacterium isolated from sandstone collected in sahara desert.</title>
        <authorList>
            <person name="Gtari M."/>
            <person name="Ghodhbane F."/>
        </authorList>
    </citation>
    <scope>NUCLEOTIDE SEQUENCE [LARGE SCALE GENOMIC DNA]</scope>
    <source>
        <strain evidence="1 2">BMG 8361</strain>
    </source>
</reference>
<evidence type="ECO:0000313" key="1">
    <source>
        <dbReference type="EMBL" id="WRL63627.1"/>
    </source>
</evidence>
<gene>
    <name evidence="1" type="ORF">U6N30_28815</name>
</gene>
<protein>
    <submittedName>
        <fullName evidence="1">Uncharacterized protein</fullName>
    </submittedName>
</protein>
<proteinExistence type="predicted"/>
<dbReference type="EMBL" id="CP141261">
    <property type="protein sequence ID" value="WRL63627.1"/>
    <property type="molecule type" value="Genomic_DNA"/>
</dbReference>
<dbReference type="RefSeq" id="WP_324274962.1">
    <property type="nucleotide sequence ID" value="NZ_CP141261.1"/>
</dbReference>
<evidence type="ECO:0000313" key="2">
    <source>
        <dbReference type="Proteomes" id="UP001324287"/>
    </source>
</evidence>
<organism evidence="1 2">
    <name type="scientific">Blastococcus brunescens</name>
    <dbReference type="NCBI Taxonomy" id="1564165"/>
    <lineage>
        <taxon>Bacteria</taxon>
        <taxon>Bacillati</taxon>
        <taxon>Actinomycetota</taxon>
        <taxon>Actinomycetes</taxon>
        <taxon>Geodermatophilales</taxon>
        <taxon>Geodermatophilaceae</taxon>
        <taxon>Blastococcus</taxon>
    </lineage>
</organism>
<sequence>MTTEAPGLSYSSVRNMDRVRASKSWNATPSGWARIAAPYLAYV</sequence>